<dbReference type="GO" id="GO:0006730">
    <property type="term" value="P:one-carbon metabolic process"/>
    <property type="evidence" value="ECO:0007669"/>
    <property type="project" value="UniProtKB-KW"/>
</dbReference>
<evidence type="ECO:0000256" key="1">
    <source>
        <dbReference type="ARBA" id="ARBA00022563"/>
    </source>
</evidence>
<organism evidence="5 6">
    <name type="scientific">Parageobacillus caldoxylosilyticus NBRC 107762</name>
    <dbReference type="NCBI Taxonomy" id="1220594"/>
    <lineage>
        <taxon>Bacteria</taxon>
        <taxon>Bacillati</taxon>
        <taxon>Bacillota</taxon>
        <taxon>Bacilli</taxon>
        <taxon>Bacillales</taxon>
        <taxon>Anoxybacillaceae</taxon>
        <taxon>Saccharococcus</taxon>
    </lineage>
</organism>
<dbReference type="InterPro" id="IPR027417">
    <property type="entry name" value="P-loop_NTPase"/>
</dbReference>
<keyword evidence="1" id="KW-0554">One-carbon metabolism</keyword>
<keyword evidence="3" id="KW-0547">Nucleotide-binding</keyword>
<protein>
    <recommendedName>
        <fullName evidence="7">Formate--tetrahydrofolate ligase</fullName>
    </recommendedName>
</protein>
<dbReference type="GO" id="GO:0004329">
    <property type="term" value="F:formate-tetrahydrofolate ligase activity"/>
    <property type="evidence" value="ECO:0007669"/>
    <property type="project" value="InterPro"/>
</dbReference>
<evidence type="ECO:0008006" key="7">
    <source>
        <dbReference type="Google" id="ProtNLM"/>
    </source>
</evidence>
<dbReference type="InterPro" id="IPR000559">
    <property type="entry name" value="Formate_THF_ligase"/>
</dbReference>
<dbReference type="EMBL" id="BAWO01000013">
    <property type="protein sequence ID" value="GAJ39183.1"/>
    <property type="molecule type" value="Genomic_DNA"/>
</dbReference>
<keyword evidence="2" id="KW-0436">Ligase</keyword>
<keyword evidence="6" id="KW-1185">Reference proteome</keyword>
<sequence length="47" mass="5383">MANQATDLEIAQQAKLKHIQDIAESLGLQEDEWEPYGRYKAKLSLTH</sequence>
<evidence type="ECO:0000256" key="4">
    <source>
        <dbReference type="ARBA" id="ARBA00022840"/>
    </source>
</evidence>
<gene>
    <name evidence="5" type="ORF">GCA01S_013_00650</name>
</gene>
<dbReference type="AlphaFoldDB" id="A0A023DD11"/>
<evidence type="ECO:0000313" key="5">
    <source>
        <dbReference type="EMBL" id="GAJ39183.1"/>
    </source>
</evidence>
<evidence type="ECO:0000313" key="6">
    <source>
        <dbReference type="Proteomes" id="UP000023561"/>
    </source>
</evidence>
<dbReference type="Proteomes" id="UP000023561">
    <property type="component" value="Unassembled WGS sequence"/>
</dbReference>
<evidence type="ECO:0000256" key="3">
    <source>
        <dbReference type="ARBA" id="ARBA00022741"/>
    </source>
</evidence>
<dbReference type="Gene3D" id="3.40.50.300">
    <property type="entry name" value="P-loop containing nucleotide triphosphate hydrolases"/>
    <property type="match status" value="1"/>
</dbReference>
<dbReference type="GO" id="GO:0005524">
    <property type="term" value="F:ATP binding"/>
    <property type="evidence" value="ECO:0007669"/>
    <property type="project" value="UniProtKB-KW"/>
</dbReference>
<keyword evidence="4" id="KW-0067">ATP-binding</keyword>
<dbReference type="SUPFAM" id="SSF52540">
    <property type="entry name" value="P-loop containing nucleoside triphosphate hydrolases"/>
    <property type="match status" value="1"/>
</dbReference>
<accession>A0A023DD11</accession>
<reference evidence="5 6" key="1">
    <citation type="submission" date="2014-04" db="EMBL/GenBank/DDBJ databases">
        <title>Whole genome shotgun sequence of Geobacillus caldoxylosilyticus NBRC 107762.</title>
        <authorList>
            <person name="Hosoyama A."/>
            <person name="Hosoyama Y."/>
            <person name="Katano-Makiyama Y."/>
            <person name="Tsuchikane K."/>
            <person name="Ohji S."/>
            <person name="Ichikawa N."/>
            <person name="Yamazoe A."/>
            <person name="Fujita N."/>
        </authorList>
    </citation>
    <scope>NUCLEOTIDE SEQUENCE [LARGE SCALE GENOMIC DNA]</scope>
    <source>
        <strain evidence="5 6">NBRC 107762</strain>
    </source>
</reference>
<evidence type="ECO:0000256" key="2">
    <source>
        <dbReference type="ARBA" id="ARBA00022598"/>
    </source>
</evidence>
<name>A0A023DD11_9BACL</name>
<dbReference type="Pfam" id="PF01268">
    <property type="entry name" value="FTHFS"/>
    <property type="match status" value="1"/>
</dbReference>
<proteinExistence type="predicted"/>
<dbReference type="RefSeq" id="WP_175244441.1">
    <property type="nucleotide sequence ID" value="NZ_BAWO01000013.1"/>
</dbReference>
<comment type="caution">
    <text evidence="5">The sequence shown here is derived from an EMBL/GenBank/DDBJ whole genome shotgun (WGS) entry which is preliminary data.</text>
</comment>